<dbReference type="EMBL" id="JACSQK010000005">
    <property type="protein sequence ID" value="MBD7961211.1"/>
    <property type="molecule type" value="Genomic_DNA"/>
</dbReference>
<evidence type="ECO:0008006" key="4">
    <source>
        <dbReference type="Google" id="ProtNLM"/>
    </source>
</evidence>
<evidence type="ECO:0000313" key="3">
    <source>
        <dbReference type="Proteomes" id="UP000634919"/>
    </source>
</evidence>
<evidence type="ECO:0000313" key="2">
    <source>
        <dbReference type="EMBL" id="MBD7961211.1"/>
    </source>
</evidence>
<dbReference type="Proteomes" id="UP000634919">
    <property type="component" value="Unassembled WGS sequence"/>
</dbReference>
<keyword evidence="1" id="KW-0472">Membrane</keyword>
<sequence length="66" mass="6794">MWQEWTVGLIVAVAVVSLLWRYLPARWRQQAGRMHPALAPAAAKGGGCGGCSGCGGSSCAPAAKKP</sequence>
<keyword evidence="3" id="KW-1185">Reference proteome</keyword>
<protein>
    <recommendedName>
        <fullName evidence="4">FeoB-associated Cys-rich membrane protein</fullName>
    </recommendedName>
</protein>
<accession>A0ABR8SCL4</accession>
<gene>
    <name evidence="2" type="ORF">H9646_12010</name>
</gene>
<keyword evidence="1" id="KW-1133">Transmembrane helix</keyword>
<keyword evidence="1" id="KW-0812">Transmembrane</keyword>
<reference evidence="2 3" key="1">
    <citation type="submission" date="2020-08" db="EMBL/GenBank/DDBJ databases">
        <title>A Genomic Blueprint of the Chicken Gut Microbiome.</title>
        <authorList>
            <person name="Gilroy R."/>
            <person name="Ravi A."/>
            <person name="Getino M."/>
            <person name="Pursley I."/>
            <person name="Horton D.L."/>
            <person name="Alikhan N.-F."/>
            <person name="Baker D."/>
            <person name="Gharbi K."/>
            <person name="Hall N."/>
            <person name="Watson M."/>
            <person name="Adriaenssens E.M."/>
            <person name="Foster-Nyarko E."/>
            <person name="Jarju S."/>
            <person name="Secka A."/>
            <person name="Antonio M."/>
            <person name="Oren A."/>
            <person name="Chaudhuri R."/>
            <person name="La Ragione R.M."/>
            <person name="Hildebrand F."/>
            <person name="Pallen M.J."/>
        </authorList>
    </citation>
    <scope>NUCLEOTIDE SEQUENCE [LARGE SCALE GENOMIC DNA]</scope>
    <source>
        <strain evidence="2 3">Sa2CVA6</strain>
    </source>
</reference>
<evidence type="ECO:0000256" key="1">
    <source>
        <dbReference type="SAM" id="Phobius"/>
    </source>
</evidence>
<proteinExistence type="predicted"/>
<comment type="caution">
    <text evidence="2">The sequence shown here is derived from an EMBL/GenBank/DDBJ whole genome shotgun (WGS) entry which is preliminary data.</text>
</comment>
<feature type="transmembrane region" description="Helical" evidence="1">
    <location>
        <begin position="6"/>
        <end position="23"/>
    </location>
</feature>
<name>A0ABR8SCL4_9BURK</name>
<dbReference type="RefSeq" id="WP_191723593.1">
    <property type="nucleotide sequence ID" value="NZ_JACSQK010000005.1"/>
</dbReference>
<organism evidence="2 3">
    <name type="scientific">Comamonas avium</name>
    <dbReference type="NCBI Taxonomy" id="2762231"/>
    <lineage>
        <taxon>Bacteria</taxon>
        <taxon>Pseudomonadati</taxon>
        <taxon>Pseudomonadota</taxon>
        <taxon>Betaproteobacteria</taxon>
        <taxon>Burkholderiales</taxon>
        <taxon>Comamonadaceae</taxon>
        <taxon>Comamonas</taxon>
    </lineage>
</organism>